<keyword evidence="3" id="KW-0645">Protease</keyword>
<evidence type="ECO:0000313" key="3">
    <source>
        <dbReference type="EMBL" id="MCO8271604.1"/>
    </source>
</evidence>
<proteinExistence type="predicted"/>
<dbReference type="RefSeq" id="WP_253237728.1">
    <property type="nucleotide sequence ID" value="NZ_JAMYJR010000013.1"/>
</dbReference>
<keyword evidence="3" id="KW-0378">Hydrolase</keyword>
<dbReference type="Pfam" id="PF19969">
    <property type="entry name" value="VMAP-M8"/>
    <property type="match status" value="1"/>
</dbReference>
<gene>
    <name evidence="3" type="ORF">M1L60_13480</name>
</gene>
<organism evidence="3 4">
    <name type="scientific">Paractinoplanes aksuensis</name>
    <dbReference type="NCBI Taxonomy" id="2939490"/>
    <lineage>
        <taxon>Bacteria</taxon>
        <taxon>Bacillati</taxon>
        <taxon>Actinomycetota</taxon>
        <taxon>Actinomycetes</taxon>
        <taxon>Micromonosporales</taxon>
        <taxon>Micromonosporaceae</taxon>
        <taxon>Paractinoplanes</taxon>
    </lineage>
</organism>
<dbReference type="EMBL" id="JAMYJR010000013">
    <property type="protein sequence ID" value="MCO8271604.1"/>
    <property type="molecule type" value="Genomic_DNA"/>
</dbReference>
<dbReference type="InterPro" id="IPR045450">
    <property type="entry name" value="VMAP_C"/>
</dbReference>
<reference evidence="3 4" key="1">
    <citation type="submission" date="2022-06" db="EMBL/GenBank/DDBJ databases">
        <title>New Species of the Genus Actinoplanes, ActinopZanes ferrugineus.</title>
        <authorList>
            <person name="Ding P."/>
        </authorList>
    </citation>
    <scope>NUCLEOTIDE SEQUENCE [LARGE SCALE GENOMIC DNA]</scope>
    <source>
        <strain evidence="3 4">TRM88003</strain>
    </source>
</reference>
<evidence type="ECO:0000259" key="2">
    <source>
        <dbReference type="Pfam" id="PF20028"/>
    </source>
</evidence>
<evidence type="ECO:0000313" key="4">
    <source>
        <dbReference type="Proteomes" id="UP001523369"/>
    </source>
</evidence>
<sequence length="570" mass="62046">MSEPRWQARIDIPAAHRRGSGFLVDDRHVVTCEHVVRDHSRAQVTLGGDQARDATVLRTGPWWSPAADEADVAVLELDTPVRVDPAPLAPHAALEIYSGETLDAYGFPRSYEESGVYTSFHSGPQQYLGGDVQVQQAEEAFGPWLQEGFSGAAARHQNTQQVVGMVRKAARSERIGAIVPVAHIAEVCPALDGIIPLGTLTPHAYTELRAVVAAAKLPQARIRQLLTMMRAKVPSMPGNLSTLAGVVESLVVQTTMLDDDEMRYNLAGLLVKIGTAEARHWHGAHLYSGEIPTVVTEPAHEGAIVVKLEATAARKIATYDLKVWLVTDADGELGEVVAEANGLLPTEWRSAVESALHDAVVQMPLRVFTVEFVLPSDFLSEPVEDWMNLAEARARLGISRPVVVRDLHWFNHANPAGLSHRAGLLRDHFADLGDELRWRDHTEAPTTTDAFQGWLFEGPDGPLVIGLTCQWSAPEHVGEAVQIGPPVLIWRRGQCSPGDSAGHEACAGRLFAENLTDRLRGVTFDQVAHRIRELRAEAVASGDPTHCGSGLALLRDDARRRLVRLGFAAS</sequence>
<dbReference type="InterPro" id="IPR045453">
    <property type="entry name" value="VMAP-M8"/>
</dbReference>
<dbReference type="SUPFAM" id="SSF50494">
    <property type="entry name" value="Trypsin-like serine proteases"/>
    <property type="match status" value="1"/>
</dbReference>
<dbReference type="Pfam" id="PF20028">
    <property type="entry name" value="VMAP-C"/>
    <property type="match status" value="1"/>
</dbReference>
<dbReference type="Gene3D" id="2.40.10.120">
    <property type="match status" value="1"/>
</dbReference>
<dbReference type="Pfam" id="PF13365">
    <property type="entry name" value="Trypsin_2"/>
    <property type="match status" value="1"/>
</dbReference>
<feature type="domain" description="vWA-MoxR associated protein C-terminal" evidence="2">
    <location>
        <begin position="318"/>
        <end position="558"/>
    </location>
</feature>
<feature type="domain" description="vWA-MoxR associated protein middle region 8" evidence="1">
    <location>
        <begin position="193"/>
        <end position="286"/>
    </location>
</feature>
<comment type="caution">
    <text evidence="3">The sequence shown here is derived from an EMBL/GenBank/DDBJ whole genome shotgun (WGS) entry which is preliminary data.</text>
</comment>
<dbReference type="GO" id="GO:0006508">
    <property type="term" value="P:proteolysis"/>
    <property type="evidence" value="ECO:0007669"/>
    <property type="project" value="UniProtKB-KW"/>
</dbReference>
<evidence type="ECO:0000259" key="1">
    <source>
        <dbReference type="Pfam" id="PF19969"/>
    </source>
</evidence>
<name>A0ABT1DLC0_9ACTN</name>
<keyword evidence="4" id="KW-1185">Reference proteome</keyword>
<dbReference type="Proteomes" id="UP001523369">
    <property type="component" value="Unassembled WGS sequence"/>
</dbReference>
<accession>A0ABT1DLC0</accession>
<dbReference type="GO" id="GO:0008233">
    <property type="term" value="F:peptidase activity"/>
    <property type="evidence" value="ECO:0007669"/>
    <property type="project" value="UniProtKB-KW"/>
</dbReference>
<protein>
    <submittedName>
        <fullName evidence="3">Serine protease</fullName>
    </submittedName>
</protein>
<dbReference type="InterPro" id="IPR009003">
    <property type="entry name" value="Peptidase_S1_PA"/>
</dbReference>